<keyword evidence="3 7" id="KW-1133">Transmembrane helix</keyword>
<feature type="transmembrane region" description="Helical" evidence="7">
    <location>
        <begin position="169"/>
        <end position="188"/>
    </location>
</feature>
<feature type="region of interest" description="Disordered" evidence="6">
    <location>
        <begin position="262"/>
        <end position="293"/>
    </location>
</feature>
<comment type="similarity">
    <text evidence="5">Belongs to the FNT transporter (TC 1.A.16) family.</text>
</comment>
<name>A0A2K1QHS6_9PEZI</name>
<reference evidence="8 9" key="1">
    <citation type="submission" date="2017-06" db="EMBL/GenBank/DDBJ databases">
        <title>Draft genome sequence of a variant of Elsinoe murrayae.</title>
        <authorList>
            <person name="Cheng Q."/>
        </authorList>
    </citation>
    <scope>NUCLEOTIDE SEQUENCE [LARGE SCALE GENOMIC DNA]</scope>
    <source>
        <strain evidence="8 9">CQ-2017a</strain>
    </source>
</reference>
<dbReference type="EMBL" id="NKHZ01000082">
    <property type="protein sequence ID" value="PNS14704.1"/>
    <property type="molecule type" value="Genomic_DNA"/>
</dbReference>
<dbReference type="Gene3D" id="1.20.1080.10">
    <property type="entry name" value="Glycerol uptake facilitator protein"/>
    <property type="match status" value="1"/>
</dbReference>
<dbReference type="GO" id="GO:0015513">
    <property type="term" value="F:high-affinity secondary active nitrite transmembrane transporter activity"/>
    <property type="evidence" value="ECO:0007669"/>
    <property type="project" value="TreeGrafter"/>
</dbReference>
<organism evidence="8 9">
    <name type="scientific">Sphaceloma murrayae</name>
    <dbReference type="NCBI Taxonomy" id="2082308"/>
    <lineage>
        <taxon>Eukaryota</taxon>
        <taxon>Fungi</taxon>
        <taxon>Dikarya</taxon>
        <taxon>Ascomycota</taxon>
        <taxon>Pezizomycotina</taxon>
        <taxon>Dothideomycetes</taxon>
        <taxon>Dothideomycetidae</taxon>
        <taxon>Myriangiales</taxon>
        <taxon>Elsinoaceae</taxon>
        <taxon>Sphaceloma</taxon>
    </lineage>
</organism>
<dbReference type="Pfam" id="PF01226">
    <property type="entry name" value="Form_Nir_trans"/>
    <property type="match status" value="1"/>
</dbReference>
<feature type="transmembrane region" description="Helical" evidence="7">
    <location>
        <begin position="61"/>
        <end position="80"/>
    </location>
</feature>
<dbReference type="Proteomes" id="UP000243797">
    <property type="component" value="Unassembled WGS sequence"/>
</dbReference>
<dbReference type="STRING" id="2082308.A0A2K1QHS6"/>
<feature type="transmembrane region" description="Helical" evidence="7">
    <location>
        <begin position="28"/>
        <end position="49"/>
    </location>
</feature>
<evidence type="ECO:0000256" key="1">
    <source>
        <dbReference type="ARBA" id="ARBA00004141"/>
    </source>
</evidence>
<accession>A0A2K1QHS6</accession>
<dbReference type="GO" id="GO:0005886">
    <property type="term" value="C:plasma membrane"/>
    <property type="evidence" value="ECO:0007669"/>
    <property type="project" value="TreeGrafter"/>
</dbReference>
<feature type="transmembrane region" description="Helical" evidence="7">
    <location>
        <begin position="223"/>
        <end position="242"/>
    </location>
</feature>
<dbReference type="PANTHER" id="PTHR30520:SF6">
    <property type="entry name" value="FORMATE_NITRATE FAMILY TRANSPORTER (EUROFUNG)"/>
    <property type="match status" value="1"/>
</dbReference>
<dbReference type="InParanoid" id="A0A2K1QHS6"/>
<dbReference type="AlphaFoldDB" id="A0A2K1QHS6"/>
<keyword evidence="9" id="KW-1185">Reference proteome</keyword>
<evidence type="ECO:0000256" key="6">
    <source>
        <dbReference type="SAM" id="MobiDB-lite"/>
    </source>
</evidence>
<feature type="compositionally biased region" description="Basic and acidic residues" evidence="6">
    <location>
        <begin position="262"/>
        <end position="272"/>
    </location>
</feature>
<evidence type="ECO:0000256" key="5">
    <source>
        <dbReference type="ARBA" id="ARBA00049660"/>
    </source>
</evidence>
<feature type="transmembrane region" description="Helical" evidence="7">
    <location>
        <begin position="194"/>
        <end position="216"/>
    </location>
</feature>
<evidence type="ECO:0000313" key="8">
    <source>
        <dbReference type="EMBL" id="PNS14704.1"/>
    </source>
</evidence>
<dbReference type="GO" id="GO:0015707">
    <property type="term" value="P:nitrite transport"/>
    <property type="evidence" value="ECO:0007669"/>
    <property type="project" value="TreeGrafter"/>
</dbReference>
<proteinExistence type="inferred from homology"/>
<evidence type="ECO:0000256" key="3">
    <source>
        <dbReference type="ARBA" id="ARBA00022989"/>
    </source>
</evidence>
<evidence type="ECO:0000256" key="4">
    <source>
        <dbReference type="ARBA" id="ARBA00023136"/>
    </source>
</evidence>
<keyword evidence="2 7" id="KW-0812">Transmembrane</keyword>
<feature type="compositionally biased region" description="Basic and acidic residues" evidence="6">
    <location>
        <begin position="280"/>
        <end position="293"/>
    </location>
</feature>
<evidence type="ECO:0000256" key="2">
    <source>
        <dbReference type="ARBA" id="ARBA00022692"/>
    </source>
</evidence>
<dbReference type="InterPro" id="IPR000292">
    <property type="entry name" value="For/NO2_transpt"/>
</dbReference>
<comment type="subcellular location">
    <subcellularLocation>
        <location evidence="1">Membrane</location>
        <topology evidence="1">Multi-pass membrane protein</topology>
    </subcellularLocation>
</comment>
<feature type="transmembrane region" description="Helical" evidence="7">
    <location>
        <begin position="92"/>
        <end position="116"/>
    </location>
</feature>
<protein>
    <recommendedName>
        <fullName evidence="10">Formate/nitrite transporter</fullName>
    </recommendedName>
</protein>
<evidence type="ECO:0000313" key="9">
    <source>
        <dbReference type="Proteomes" id="UP000243797"/>
    </source>
</evidence>
<evidence type="ECO:0000256" key="7">
    <source>
        <dbReference type="SAM" id="Phobius"/>
    </source>
</evidence>
<dbReference type="OrthoDB" id="4829at2759"/>
<comment type="caution">
    <text evidence="8">The sequence shown here is derived from an EMBL/GenBank/DDBJ whole genome shotgun (WGS) entry which is preliminary data.</text>
</comment>
<gene>
    <name evidence="8" type="ORF">CAC42_1726</name>
</gene>
<dbReference type="InterPro" id="IPR023271">
    <property type="entry name" value="Aquaporin-like"/>
</dbReference>
<sequence>MNIYNPKETTELISRQGAVRARQRVDKVFMSSVVAGAFLGFAGAVVLTTNTAPWYQQNAPGLIRVIGAAFFPIGLFTAVSTLQGRTTILQMLWHWTVTFVGNLGGSLFAACIIMGYGGTFSTPVAVAEVQRFTTAKVLTPSWVQIFIRGIGCNWLICMAILLSNAAKDFAGKVCAIWWPTFAFAALAFDHVVVNMFFVPIGIFVGTPGVSVGLYIWKSMIPSLLGNIVGGGLFVGVLFWYLYLQGEDAVPIDGKYYGNEGPKKELRAEEGRSDSNSSLSDGRHEEKKDIRNMA</sequence>
<evidence type="ECO:0008006" key="10">
    <source>
        <dbReference type="Google" id="ProtNLM"/>
    </source>
</evidence>
<dbReference type="PANTHER" id="PTHR30520">
    <property type="entry name" value="FORMATE TRANSPORTER-RELATED"/>
    <property type="match status" value="1"/>
</dbReference>
<keyword evidence="4 7" id="KW-0472">Membrane</keyword>
<feature type="transmembrane region" description="Helical" evidence="7">
    <location>
        <begin position="142"/>
        <end position="162"/>
    </location>
</feature>